<proteinExistence type="predicted"/>
<reference evidence="1" key="1">
    <citation type="submission" date="2018-04" db="EMBL/GenBank/DDBJ databases">
        <title>Whole genome sequencing of Hypsizygus marmoreus.</title>
        <authorList>
            <person name="Choi I.-G."/>
            <person name="Min B."/>
            <person name="Kim J.-G."/>
            <person name="Kim S."/>
            <person name="Oh Y.-L."/>
            <person name="Kong W.-S."/>
            <person name="Park H."/>
            <person name="Jeong J."/>
            <person name="Song E.-S."/>
        </authorList>
    </citation>
    <scope>NUCLEOTIDE SEQUENCE [LARGE SCALE GENOMIC DNA]</scope>
    <source>
        <strain evidence="1">51987-8</strain>
    </source>
</reference>
<protein>
    <submittedName>
        <fullName evidence="1">Uncharacterized protein</fullName>
    </submittedName>
</protein>
<sequence>LIHLATFWSEHLVK</sequence>
<accession>A0A369JW85</accession>
<dbReference type="Proteomes" id="UP000076154">
    <property type="component" value="Unassembled WGS sequence"/>
</dbReference>
<evidence type="ECO:0000313" key="1">
    <source>
        <dbReference type="EMBL" id="RDB23913.1"/>
    </source>
</evidence>
<organism evidence="1 2">
    <name type="scientific">Hypsizygus marmoreus</name>
    <name type="common">White beech mushroom</name>
    <name type="synonym">Agaricus marmoreus</name>
    <dbReference type="NCBI Taxonomy" id="39966"/>
    <lineage>
        <taxon>Eukaryota</taxon>
        <taxon>Fungi</taxon>
        <taxon>Dikarya</taxon>
        <taxon>Basidiomycota</taxon>
        <taxon>Agaricomycotina</taxon>
        <taxon>Agaricomycetes</taxon>
        <taxon>Agaricomycetidae</taxon>
        <taxon>Agaricales</taxon>
        <taxon>Tricholomatineae</taxon>
        <taxon>Lyophyllaceae</taxon>
        <taxon>Hypsizygus</taxon>
    </lineage>
</organism>
<feature type="non-terminal residue" evidence="1">
    <location>
        <position position="1"/>
    </location>
</feature>
<dbReference type="InParanoid" id="A0A369JW85"/>
<gene>
    <name evidence="1" type="ORF">Hypma_009483</name>
</gene>
<comment type="caution">
    <text evidence="1">The sequence shown here is derived from an EMBL/GenBank/DDBJ whole genome shotgun (WGS) entry which is preliminary data.</text>
</comment>
<evidence type="ECO:0000313" key="2">
    <source>
        <dbReference type="Proteomes" id="UP000076154"/>
    </source>
</evidence>
<dbReference type="EMBL" id="LUEZ02000046">
    <property type="protein sequence ID" value="RDB23913.1"/>
    <property type="molecule type" value="Genomic_DNA"/>
</dbReference>
<name>A0A369JW85_HYPMA</name>
<keyword evidence="2" id="KW-1185">Reference proteome</keyword>